<protein>
    <recommendedName>
        <fullName evidence="3">YscD cytoplasmic domain-containing protein</fullName>
    </recommendedName>
</protein>
<feature type="transmembrane region" description="Helical" evidence="2">
    <location>
        <begin position="133"/>
        <end position="155"/>
    </location>
</feature>
<dbReference type="Gene3D" id="2.60.200.20">
    <property type="match status" value="1"/>
</dbReference>
<feature type="domain" description="YscD cytoplasmic" evidence="3">
    <location>
        <begin position="12"/>
        <end position="105"/>
    </location>
</feature>
<keyword evidence="2" id="KW-0812">Transmembrane</keyword>
<dbReference type="Proteomes" id="UP001055247">
    <property type="component" value="Unassembled WGS sequence"/>
</dbReference>
<dbReference type="SUPFAM" id="SSF49879">
    <property type="entry name" value="SMAD/FHA domain"/>
    <property type="match status" value="1"/>
</dbReference>
<evidence type="ECO:0000313" key="4">
    <source>
        <dbReference type="EMBL" id="GJD91467.1"/>
    </source>
</evidence>
<evidence type="ECO:0000313" key="5">
    <source>
        <dbReference type="Proteomes" id="UP001055247"/>
    </source>
</evidence>
<evidence type="ECO:0000259" key="3">
    <source>
        <dbReference type="Pfam" id="PF16697"/>
    </source>
</evidence>
<proteinExistence type="predicted"/>
<dbReference type="Pfam" id="PF16697">
    <property type="entry name" value="Yop-YscD_cpl"/>
    <property type="match status" value="1"/>
</dbReference>
<evidence type="ECO:0000256" key="1">
    <source>
        <dbReference type="SAM" id="MobiDB-lite"/>
    </source>
</evidence>
<accession>A0AAV4ZTB9</accession>
<evidence type="ECO:0000256" key="2">
    <source>
        <dbReference type="SAM" id="Phobius"/>
    </source>
</evidence>
<dbReference type="AlphaFoldDB" id="A0AAV4ZTB9"/>
<name>A0AAV4ZTB9_9HYPH</name>
<organism evidence="4 5">
    <name type="scientific">Methylobacterium hispanicum</name>
    <dbReference type="NCBI Taxonomy" id="270350"/>
    <lineage>
        <taxon>Bacteria</taxon>
        <taxon>Pseudomonadati</taxon>
        <taxon>Pseudomonadota</taxon>
        <taxon>Alphaproteobacteria</taxon>
        <taxon>Hyphomicrobiales</taxon>
        <taxon>Methylobacteriaceae</taxon>
        <taxon>Methylobacterium</taxon>
    </lineage>
</organism>
<dbReference type="EMBL" id="BPQO01000027">
    <property type="protein sequence ID" value="GJD91467.1"/>
    <property type="molecule type" value="Genomic_DNA"/>
</dbReference>
<dbReference type="RefSeq" id="WP_238231509.1">
    <property type="nucleotide sequence ID" value="NZ_BPQO01000027.1"/>
</dbReference>
<dbReference type="InterPro" id="IPR008984">
    <property type="entry name" value="SMAD_FHA_dom_sf"/>
</dbReference>
<gene>
    <name evidence="4" type="ORF">BHAOGJBA_5015</name>
</gene>
<dbReference type="InterPro" id="IPR032030">
    <property type="entry name" value="YscD_cytoplasmic_dom"/>
</dbReference>
<keyword evidence="2" id="KW-0472">Membrane</keyword>
<comment type="caution">
    <text evidence="4">The sequence shown here is derived from an EMBL/GenBank/DDBJ whole genome shotgun (WGS) entry which is preliminary data.</text>
</comment>
<reference evidence="4" key="2">
    <citation type="submission" date="2021-08" db="EMBL/GenBank/DDBJ databases">
        <authorList>
            <person name="Tani A."/>
            <person name="Ola A."/>
            <person name="Ogura Y."/>
            <person name="Katsura K."/>
            <person name="Hayashi T."/>
        </authorList>
    </citation>
    <scope>NUCLEOTIDE SEQUENCE</scope>
    <source>
        <strain evidence="4">DSM 16372</strain>
    </source>
</reference>
<feature type="compositionally biased region" description="Low complexity" evidence="1">
    <location>
        <begin position="437"/>
        <end position="483"/>
    </location>
</feature>
<reference evidence="4" key="1">
    <citation type="journal article" date="2016" name="Front. Microbiol.">
        <title>Genome Sequence of the Piezophilic, Mesophilic Sulfate-Reducing Bacterium Desulfovibrio indicus J2T.</title>
        <authorList>
            <person name="Cao J."/>
            <person name="Maignien L."/>
            <person name="Shao Z."/>
            <person name="Alain K."/>
            <person name="Jebbar M."/>
        </authorList>
    </citation>
    <scope>NUCLEOTIDE SEQUENCE</scope>
    <source>
        <strain evidence="4">DSM 16372</strain>
    </source>
</reference>
<keyword evidence="5" id="KW-1185">Reference proteome</keyword>
<keyword evidence="2" id="KW-1133">Transmembrane helix</keyword>
<feature type="region of interest" description="Disordered" evidence="1">
    <location>
        <begin position="403"/>
        <end position="488"/>
    </location>
</feature>
<sequence>MAEVASDSVILKILVGMQAGVEVALVPGEYVLGTGPEDDIQLIDVSIRPGHARLRVSGGKIALAGAAGALRTAAGLQIESGSGFQEIEPLDVVTAGTTRFALGHPTSQWATVLEDDAAPTAGRPAAPLSGGRLRALAMPLAALALLVGFALWLLMGGGLTRIAGTADAGRDDLVLTRAALDQFPFGRAIAARQEVDGAVYVSGYVDTPVERRALVGAVEKTGIPARIRLWVLQTIRAEIESLIAAQKLPVGFQLSEDGTLVLDGLILNEGRAARFVDLVKDRVVGLAAVQSRIRTAQSLLGEVERLAQAAQIQPYVLLRVVDDLIEATGAIPAEKVDAFVGFLQSYARRFAREIPLRSFVQLQGAGTPGAERAILVGGTASGGEVALDPDQLAQGIYRPGEILPGAGNRGGVGPLRPGGRPQTVLADAAGEGGMAGRNGTSGTSGTSGANGRDGQGASEAAGTAGSAATRAGEAEGSAARPAADGVGDRTRDLFRRWREDRLGGDSKSRALKEALDGLRASDPAAKPGAAPPGWYLPVLAEDGAAEGDPCWADTRLRPRDVVAALVWLDLLSTNEAVSLTDQERPLQLQLLEVALNPARAAACARRAPEGERAAARSVYLREIGRNPAFVRFITRDLPPFGLDLTGASLVPARYVLTRGGRKLHEGAAPDQTSRVASIGELGVALQLKAGLTAVVFDPDLSWKIMP</sequence>